<comment type="cofactor">
    <cofactor evidence="7">
        <name>Mg(2+)</name>
        <dbReference type="ChEBI" id="CHEBI:18420"/>
    </cofactor>
    <cofactor evidence="7">
        <name>Mn(2+)</name>
        <dbReference type="ChEBI" id="CHEBI:29035"/>
    </cofactor>
</comment>
<dbReference type="GO" id="GO:0017108">
    <property type="term" value="F:5'-flap endonuclease activity"/>
    <property type="evidence" value="ECO:0007669"/>
    <property type="project" value="TreeGrafter"/>
</dbReference>
<feature type="domain" description="UBZ4-type" evidence="9">
    <location>
        <begin position="40"/>
        <end position="68"/>
    </location>
</feature>
<evidence type="ECO:0000259" key="9">
    <source>
        <dbReference type="PROSITE" id="PS51908"/>
    </source>
</evidence>
<dbReference type="Gene3D" id="3.30.160.60">
    <property type="entry name" value="Classic Zinc Finger"/>
    <property type="match status" value="1"/>
</dbReference>
<dbReference type="GO" id="GO:0008409">
    <property type="term" value="F:5'-3' exonuclease activity"/>
    <property type="evidence" value="ECO:0007669"/>
    <property type="project" value="TreeGrafter"/>
</dbReference>
<dbReference type="GO" id="GO:0005634">
    <property type="term" value="C:nucleus"/>
    <property type="evidence" value="ECO:0007669"/>
    <property type="project" value="UniProtKB-SubCell"/>
</dbReference>
<dbReference type="PANTHER" id="PTHR15749:SF4">
    <property type="entry name" value="FANCONI-ASSOCIATED NUCLEASE 1"/>
    <property type="match status" value="1"/>
</dbReference>
<keyword evidence="7" id="KW-0539">Nucleus</keyword>
<keyword evidence="7" id="KW-0460">Magnesium</keyword>
<dbReference type="GeneTree" id="ENSGT00390000018637"/>
<keyword evidence="7" id="KW-0540">Nuclease</keyword>
<keyword evidence="1 7" id="KW-0479">Metal-binding</keyword>
<evidence type="ECO:0000256" key="4">
    <source>
        <dbReference type="ARBA" id="ARBA00022833"/>
    </source>
</evidence>
<evidence type="ECO:0000256" key="3">
    <source>
        <dbReference type="ARBA" id="ARBA00022771"/>
    </source>
</evidence>
<feature type="region of interest" description="Disordered" evidence="8">
    <location>
        <begin position="172"/>
        <end position="191"/>
    </location>
</feature>
<dbReference type="GO" id="GO:0036297">
    <property type="term" value="P:interstrand cross-link repair"/>
    <property type="evidence" value="ECO:0007669"/>
    <property type="project" value="InterPro"/>
</dbReference>
<dbReference type="GO" id="GO:0008270">
    <property type="term" value="F:zinc ion binding"/>
    <property type="evidence" value="ECO:0007669"/>
    <property type="project" value="UniProtKB-KW"/>
</dbReference>
<feature type="region of interest" description="Disordered" evidence="8">
    <location>
        <begin position="637"/>
        <end position="685"/>
    </location>
</feature>
<feature type="compositionally biased region" description="Polar residues" evidence="8">
    <location>
        <begin position="176"/>
        <end position="189"/>
    </location>
</feature>
<dbReference type="FunFam" id="3.30.160.60:FF:001796">
    <property type="entry name" value="Fanconi-associated nuclease"/>
    <property type="match status" value="1"/>
</dbReference>
<dbReference type="PANTHER" id="PTHR15749">
    <property type="entry name" value="FANCONI-ASSOCIATED NUCLEASE 1"/>
    <property type="match status" value="1"/>
</dbReference>
<evidence type="ECO:0000256" key="2">
    <source>
        <dbReference type="ARBA" id="ARBA00022763"/>
    </source>
</evidence>
<evidence type="ECO:0000256" key="7">
    <source>
        <dbReference type="RuleBase" id="RU365033"/>
    </source>
</evidence>
<keyword evidence="7" id="KW-0464">Manganese</keyword>
<dbReference type="GO" id="GO:0004528">
    <property type="term" value="F:phosphodiesterase I activity"/>
    <property type="evidence" value="ECO:0007669"/>
    <property type="project" value="UniProtKB-EC"/>
</dbReference>
<comment type="similarity">
    <text evidence="7">Belongs to the FAN1 family.</text>
</comment>
<evidence type="ECO:0000256" key="6">
    <source>
        <dbReference type="PROSITE-ProRule" id="PRU01256"/>
    </source>
</evidence>
<keyword evidence="7" id="KW-0378">Hydrolase</keyword>
<name>A0A8C0HXR0_BALMU</name>
<proteinExistence type="inferred from homology"/>
<comment type="function">
    <text evidence="7">Nuclease required for the repair of DNA interstrand cross-links (ICL). Acts as a 5'-3' exonuclease that anchors at a cut end of DNA and cleaves DNA successively at every third nucleotide, allowing to excise an ICL from one strand through flanking incisions.</text>
</comment>
<comment type="catalytic activity">
    <reaction evidence="7">
        <text>Hydrolytically removes 5'-nucleotides successively from the 3'-hydroxy termini of 3'-hydroxy-terminated oligonucleotides.</text>
        <dbReference type="EC" id="3.1.4.1"/>
    </reaction>
</comment>
<feature type="compositionally biased region" description="Polar residues" evidence="8">
    <location>
        <begin position="99"/>
        <end position="112"/>
    </location>
</feature>
<dbReference type="Pfam" id="PF21315">
    <property type="entry name" value="FAN1_HTH"/>
    <property type="match status" value="1"/>
</dbReference>
<protein>
    <recommendedName>
        <fullName evidence="7">Fanconi-associated nuclease</fullName>
        <ecNumber evidence="7">3.1.4.1</ecNumber>
    </recommendedName>
</protein>
<dbReference type="InterPro" id="IPR049138">
    <property type="entry name" value="Fan1_SAP_met"/>
</dbReference>
<dbReference type="GO" id="GO:0070336">
    <property type="term" value="F:flap-structured DNA binding"/>
    <property type="evidence" value="ECO:0007669"/>
    <property type="project" value="TreeGrafter"/>
</dbReference>
<dbReference type="AlphaFoldDB" id="A0A8C0HXR0"/>
<comment type="subcellular location">
    <subcellularLocation>
        <location evidence="7">Nucleus</location>
    </subcellularLocation>
</comment>
<dbReference type="InterPro" id="IPR006642">
    <property type="entry name" value="Rad18_UBZ4"/>
</dbReference>
<dbReference type="InterPro" id="IPR049125">
    <property type="entry name" value="FAN1-like_WH"/>
</dbReference>
<dbReference type="PROSITE" id="PS51908">
    <property type="entry name" value="ZF_UBZ4"/>
    <property type="match status" value="1"/>
</dbReference>
<keyword evidence="4" id="KW-0862">Zinc</keyword>
<reference evidence="10" key="1">
    <citation type="submission" date="2023-09" db="UniProtKB">
        <authorList>
            <consortium name="Ensembl"/>
        </authorList>
    </citation>
    <scope>IDENTIFICATION</scope>
</reference>
<dbReference type="Ensembl" id="ENSBMST00010011506.1">
    <property type="protein sequence ID" value="ENSBMSP00010010350.1"/>
    <property type="gene ID" value="ENSBMSG00010007593.1"/>
</dbReference>
<dbReference type="InterPro" id="IPR033315">
    <property type="entry name" value="Fan1-like"/>
</dbReference>
<sequence>MMSVGKSSKKRPRRSLSSSKTKKNESNSIIAFFNNVPPVKLACPVCSKMVPRYDLNRHLDEMCANNGDVTPADPGHVGLSSNVSTVDLTNIVLEDVTPEKSSPSKINLTPGRSDSAKMGIKQQTSPYFKSNDDAVCRNQDGLRHHNVKVIPLGSLSSKLSRRYLKAKRSIDKNEGFANQSPQSSSSTGVKSLVDQCSEMEGQDQLLENSSQKENVFACDSLEEPSTPEHIVGGSKIMEAEGQTAAQECGRSTLTPTFSDNAPVLLSPDLTLGHKLKSASEDHLAKQESIKGTDDKGVENCEAGGCEEVKMTFVSQAPTQSSHWEAKSHNSTHDASIWNDSQALPPEGDSGLKNEITDRIPLEQGSSCDVSCVTSPAPPDHPYYLRSFLVVLKAVFENEEDRRLFDEHEKGIITKFHQLSASGQKLYVRLFQRKFGWIKMNKLEYEEISADLTPVVRELTHAGFLQTESELQELSEVLELLSAPELKALAKTFHLVNPNGQKQQLVDAFLKLAKQPSVCTWRKNQPGIGAVILKRPSSASQQGWRIRTCGQATASRCIRGPCACGPLPAARSMRTSSVSSQKSPWMTSNMDPRGRVHLQHAVRPPPMGCHLHGRDTRRLQKRLPGGPAGPLHRQLLRQQSTRHRGPAAADSRCPRGEPAGLGGSRVAGPGRQGGLPGQLGSLRFSSASPGDGLQAGFLDVGCPFGNCNKTHTRMPTCMCMCVGIYARTHVRVCVCVSYPSPQACVTEGNNHKHEQASVTPSAHLVGSFPWPGLWPLEGGHHPCPVTAGL</sequence>
<organism evidence="10">
    <name type="scientific">Balaenoptera musculus</name>
    <name type="common">Blue whale</name>
    <dbReference type="NCBI Taxonomy" id="9771"/>
    <lineage>
        <taxon>Eukaryota</taxon>
        <taxon>Metazoa</taxon>
        <taxon>Chordata</taxon>
        <taxon>Craniata</taxon>
        <taxon>Vertebrata</taxon>
        <taxon>Euteleostomi</taxon>
        <taxon>Mammalia</taxon>
        <taxon>Eutheria</taxon>
        <taxon>Laurasiatheria</taxon>
        <taxon>Artiodactyla</taxon>
        <taxon>Whippomorpha</taxon>
        <taxon>Cetacea</taxon>
        <taxon>Mysticeti</taxon>
        <taxon>Balaenopteridae</taxon>
        <taxon>Balaenoptera</taxon>
    </lineage>
</organism>
<feature type="region of interest" description="Disordered" evidence="8">
    <location>
        <begin position="97"/>
        <end position="118"/>
    </location>
</feature>
<feature type="region of interest" description="Disordered" evidence="8">
    <location>
        <begin position="1"/>
        <end position="22"/>
    </location>
</feature>
<keyword evidence="5 6" id="KW-0234">DNA repair</keyword>
<evidence type="ECO:0000256" key="8">
    <source>
        <dbReference type="SAM" id="MobiDB-lite"/>
    </source>
</evidence>
<feature type="region of interest" description="Disordered" evidence="8">
    <location>
        <begin position="321"/>
        <end position="353"/>
    </location>
</feature>
<feature type="compositionally biased region" description="Gly residues" evidence="8">
    <location>
        <begin position="658"/>
        <end position="676"/>
    </location>
</feature>
<keyword evidence="2 6" id="KW-0227">DNA damage</keyword>
<evidence type="ECO:0000256" key="1">
    <source>
        <dbReference type="ARBA" id="ARBA00022723"/>
    </source>
</evidence>
<evidence type="ECO:0000313" key="10">
    <source>
        <dbReference type="Ensembl" id="ENSBMSP00010010350.1"/>
    </source>
</evidence>
<evidence type="ECO:0000256" key="5">
    <source>
        <dbReference type="ARBA" id="ARBA00023204"/>
    </source>
</evidence>
<dbReference type="Pfam" id="PF21169">
    <property type="entry name" value="Fan1_SAP"/>
    <property type="match status" value="1"/>
</dbReference>
<dbReference type="SMART" id="SM00734">
    <property type="entry name" value="ZnF_Rad18"/>
    <property type="match status" value="1"/>
</dbReference>
<accession>A0A8C0HXR0</accession>
<dbReference type="EC" id="3.1.4.1" evidence="7"/>
<gene>
    <name evidence="10" type="primary">FAN1</name>
</gene>
<keyword evidence="3 6" id="KW-0863">Zinc-finger</keyword>